<keyword evidence="2 11" id="KW-0547">Nucleotide-binding</keyword>
<evidence type="ECO:0000256" key="4">
    <source>
        <dbReference type="ARBA" id="ARBA00022801"/>
    </source>
</evidence>
<accession>A0AAV5N1H1</accession>
<evidence type="ECO:0000256" key="7">
    <source>
        <dbReference type="ARBA" id="ARBA00022840"/>
    </source>
</evidence>
<keyword evidence="9 11" id="KW-0234">DNA repair</keyword>
<dbReference type="CDD" id="cd18809">
    <property type="entry name" value="SF1_C_RecD"/>
    <property type="match status" value="1"/>
</dbReference>
<dbReference type="Gene3D" id="1.10.10.1020">
    <property type="entry name" value="RecBCD complex, subunit RecD, N-terminal domain"/>
    <property type="match status" value="1"/>
</dbReference>
<name>A0AAV5N1H1_9GAMM</name>
<comment type="similarity">
    <text evidence="11">Belongs to the RecD family.</text>
</comment>
<dbReference type="RefSeq" id="WP_027274289.1">
    <property type="nucleotide sequence ID" value="NZ_BRLH01000002.1"/>
</dbReference>
<evidence type="ECO:0000259" key="12">
    <source>
        <dbReference type="Pfam" id="PF13538"/>
    </source>
</evidence>
<dbReference type="NCBIfam" id="TIGR01447">
    <property type="entry name" value="recD"/>
    <property type="match status" value="1"/>
</dbReference>
<evidence type="ECO:0000256" key="10">
    <source>
        <dbReference type="ARBA" id="ARBA00023235"/>
    </source>
</evidence>
<dbReference type="GO" id="GO:0017116">
    <property type="term" value="F:single-stranded DNA helicase activity"/>
    <property type="evidence" value="ECO:0007669"/>
    <property type="project" value="TreeGrafter"/>
</dbReference>
<dbReference type="AlphaFoldDB" id="A0AAV5N1H1"/>
<protein>
    <recommendedName>
        <fullName evidence="11">RecBCD enzyme subunit RecD</fullName>
        <ecNumber evidence="11">5.6.2.3</ecNumber>
    </recommendedName>
    <alternativeName>
        <fullName evidence="11">DNA 5'-3' helicase subunit RecD</fullName>
    </alternativeName>
    <alternativeName>
        <fullName evidence="11">Exonuclease V subunit RecD</fullName>
        <shortName evidence="11">ExoV subunit RecD</shortName>
    </alternativeName>
    <alternativeName>
        <fullName evidence="11">Helicase/nuclease RecBCD subunit RecD</fullName>
    </alternativeName>
</protein>
<keyword evidence="7 11" id="KW-0067">ATP-binding</keyword>
<organism evidence="14 15">
    <name type="scientific">Leminorella grimontii</name>
    <dbReference type="NCBI Taxonomy" id="82981"/>
    <lineage>
        <taxon>Bacteria</taxon>
        <taxon>Pseudomonadati</taxon>
        <taxon>Pseudomonadota</taxon>
        <taxon>Gammaproteobacteria</taxon>
        <taxon>Enterobacterales</taxon>
        <taxon>Budviciaceae</taxon>
        <taxon>Leminorella</taxon>
    </lineage>
</organism>
<comment type="catalytic activity">
    <reaction evidence="11">
        <text>ATP + H2O = ADP + phosphate + H(+)</text>
        <dbReference type="Rhea" id="RHEA:13065"/>
        <dbReference type="ChEBI" id="CHEBI:15377"/>
        <dbReference type="ChEBI" id="CHEBI:15378"/>
        <dbReference type="ChEBI" id="CHEBI:30616"/>
        <dbReference type="ChEBI" id="CHEBI:43474"/>
        <dbReference type="ChEBI" id="CHEBI:456216"/>
        <dbReference type="EC" id="5.6.2.3"/>
    </reaction>
</comment>
<dbReference type="InterPro" id="IPR006344">
    <property type="entry name" value="RecD"/>
</dbReference>
<dbReference type="Pfam" id="PF13538">
    <property type="entry name" value="UvrD_C_2"/>
    <property type="match status" value="1"/>
</dbReference>
<evidence type="ECO:0000259" key="13">
    <source>
        <dbReference type="Pfam" id="PF21185"/>
    </source>
</evidence>
<comment type="function">
    <text evidence="11">A helicase/nuclease that prepares dsDNA breaks (DSB) for recombinational DNA repair. Binds to DSBs and unwinds DNA via a highly rapid and processive ATP-dependent bidirectional helicase activity. Unwinds dsDNA until it encounters a Chi (crossover hotspot instigator) sequence from the 3' direction. Cuts ssDNA a few nucleotides 3' to the Chi site. The properties and activities of the enzyme are changed at Chi. The Chi-altered holoenzyme produces a long 3'-ssDNA overhang and facilitates RecA-binding to the ssDNA for homologous DNA recombination and repair. Holoenzyme degrades any linearized DNA that is unable to undergo homologous recombination. In the holoenzyme this subunit has ssDNA-dependent ATPase and 5'-3' helicase activity. When added to pre-assembled RecBC greatly stimulates nuclease activity and augments holoenzyme processivity. Negatively regulates the RecA-loading ability of RecBCD.</text>
</comment>
<dbReference type="InterPro" id="IPR050534">
    <property type="entry name" value="Coronavir_polyprotein_1ab"/>
</dbReference>
<comment type="caution">
    <text evidence="14">The sequence shown here is derived from an EMBL/GenBank/DDBJ whole genome shotgun (WGS) entry which is preliminary data.</text>
</comment>
<dbReference type="PANTHER" id="PTHR43788:SF6">
    <property type="entry name" value="DNA HELICASE B"/>
    <property type="match status" value="1"/>
</dbReference>
<keyword evidence="5 11" id="KW-0347">Helicase</keyword>
<gene>
    <name evidence="11 14" type="primary">recD</name>
    <name evidence="14" type="ORF">SOASR030_14800</name>
</gene>
<dbReference type="HAMAP" id="MF_01487">
    <property type="entry name" value="RecD"/>
    <property type="match status" value="1"/>
</dbReference>
<keyword evidence="10 11" id="KW-0413">Isomerase</keyword>
<dbReference type="GO" id="GO:0005524">
    <property type="term" value="F:ATP binding"/>
    <property type="evidence" value="ECO:0007669"/>
    <property type="project" value="UniProtKB-UniRule"/>
</dbReference>
<dbReference type="Pfam" id="PF21185">
    <property type="entry name" value="RecD_N"/>
    <property type="match status" value="1"/>
</dbReference>
<dbReference type="GO" id="GO:0000724">
    <property type="term" value="P:double-strand break repair via homologous recombination"/>
    <property type="evidence" value="ECO:0007669"/>
    <property type="project" value="UniProtKB-UniRule"/>
</dbReference>
<keyword evidence="15" id="KW-1185">Reference proteome</keyword>
<evidence type="ECO:0000256" key="9">
    <source>
        <dbReference type="ARBA" id="ARBA00023204"/>
    </source>
</evidence>
<evidence type="ECO:0000313" key="15">
    <source>
        <dbReference type="Proteomes" id="UP001058124"/>
    </source>
</evidence>
<comment type="miscellaneous">
    <text evidence="11">In the RecBCD complex, RecB has a slow 3'-5' helicase, an exonuclease activity and loads RecA onto ssDNA, RecD has a fast 5'-3' helicase activity, while RecC stimulates the ATPase and processivity of the RecB helicase and contributes to recognition of the Chi site.</text>
</comment>
<dbReference type="InterPro" id="IPR041851">
    <property type="entry name" value="RecD_N_sf"/>
</dbReference>
<keyword evidence="8 11" id="KW-0238">DNA-binding</keyword>
<dbReference type="GO" id="GO:0009338">
    <property type="term" value="C:exodeoxyribonuclease V complex"/>
    <property type="evidence" value="ECO:0007669"/>
    <property type="project" value="InterPro"/>
</dbReference>
<feature type="domain" description="UvrD-like helicase C-terminal" evidence="12">
    <location>
        <begin position="543"/>
        <end position="589"/>
    </location>
</feature>
<feature type="domain" description="RecBCD enzyme subunit RecD N-terminal" evidence="13">
    <location>
        <begin position="11"/>
        <end position="112"/>
    </location>
</feature>
<dbReference type="CDD" id="cd17933">
    <property type="entry name" value="DEXSc_RecD-like"/>
    <property type="match status" value="1"/>
</dbReference>
<sequence>MWTLLAQAVDAGLFRPLDVQLARLLAGDDDPRLALLVAKLSAEAGDGHVCLPLASMNKASLFSGRHDDLADALWSKAGNPTVEDFLRSLSHSPAVGDGEQATPLVLDGDRLYLQRMWRDEGKVAGFLLCRGAYDGCADVKTLRQTLDGLFPNASQEVNWQKVAAAVAATRSVSVISGGPGTGKTTTVARLLAALLMLDDAHSLRIALAAPTGKAAARLTESLGAASRTLPLTDAQRGRIPSEASTLHRLLGIQLSGTRLRYHAQNPLHFDVIIVDEASMVDLPMMARLVDALPSHARLILLGDRDQLASVEAGAVLGDVCRFAELGYSVRRAAQLSELTGYAVAPGDSPLATTVRDGLCLLRKSYRFDQDSGIGRLALAVNQGDGRSALACFKQDHGDLEWCSSCDVEDYQRLLEVCIEGYRDYLEAIAKPEKEASDILARFNRFRLLCALRSGPFGVEGLNERIELMLQRRKLINRPAGAAGLWYSGRPVMVNRNDASLGLYNGDIGIAFHNEEGELRVHFQLPDGSIKSVPPSRLPSSETAFVMTVHKSQGSEFDHTVLALPEQYTPLLSRELVYTAITRARKRLTLFAAQPVLMSAIATPTERRSGLAERLVKGDTGTSAA</sequence>
<evidence type="ECO:0000256" key="2">
    <source>
        <dbReference type="ARBA" id="ARBA00022741"/>
    </source>
</evidence>
<dbReference type="Proteomes" id="UP001058124">
    <property type="component" value="Unassembled WGS sequence"/>
</dbReference>
<dbReference type="InterPro" id="IPR027785">
    <property type="entry name" value="UvrD-like_helicase_C"/>
</dbReference>
<dbReference type="GO" id="GO:0043139">
    <property type="term" value="F:5'-3' DNA helicase activity"/>
    <property type="evidence" value="ECO:0007669"/>
    <property type="project" value="UniProtKB-UniRule"/>
</dbReference>
<dbReference type="GO" id="GO:0008854">
    <property type="term" value="F:exodeoxyribonuclease V activity"/>
    <property type="evidence" value="ECO:0007669"/>
    <property type="project" value="InterPro"/>
</dbReference>
<dbReference type="GO" id="GO:0003677">
    <property type="term" value="F:DNA binding"/>
    <property type="evidence" value="ECO:0007669"/>
    <property type="project" value="UniProtKB-UniRule"/>
</dbReference>
<comment type="subunit">
    <text evidence="11">Heterotrimer of RecB, RecC and RecD. All subunits contribute to DNA-binding.</text>
</comment>
<dbReference type="NCBIfam" id="NF008127">
    <property type="entry name" value="PRK10875.1"/>
    <property type="match status" value="1"/>
</dbReference>
<dbReference type="PANTHER" id="PTHR43788">
    <property type="entry name" value="DNA2/NAM7 HELICASE FAMILY MEMBER"/>
    <property type="match status" value="1"/>
</dbReference>
<keyword evidence="1 11" id="KW-0540">Nuclease</keyword>
<dbReference type="Pfam" id="PF13245">
    <property type="entry name" value="AAA_19"/>
    <property type="match status" value="1"/>
</dbReference>
<dbReference type="FunFam" id="3.40.50.300:FF:000912">
    <property type="entry name" value="RecBCD enzyme subunit RecD"/>
    <property type="match status" value="1"/>
</dbReference>
<evidence type="ECO:0000256" key="3">
    <source>
        <dbReference type="ARBA" id="ARBA00022763"/>
    </source>
</evidence>
<dbReference type="InterPro" id="IPR049550">
    <property type="entry name" value="RecD_N"/>
</dbReference>
<evidence type="ECO:0000256" key="1">
    <source>
        <dbReference type="ARBA" id="ARBA00022722"/>
    </source>
</evidence>
<feature type="binding site" evidence="11">
    <location>
        <begin position="177"/>
        <end position="184"/>
    </location>
    <ligand>
        <name>ATP</name>
        <dbReference type="ChEBI" id="CHEBI:30616"/>
    </ligand>
</feature>
<dbReference type="InterPro" id="IPR027417">
    <property type="entry name" value="P-loop_NTPase"/>
</dbReference>
<evidence type="ECO:0000256" key="5">
    <source>
        <dbReference type="ARBA" id="ARBA00022806"/>
    </source>
</evidence>
<keyword evidence="6 11" id="KW-0269">Exonuclease</keyword>
<evidence type="ECO:0000256" key="6">
    <source>
        <dbReference type="ARBA" id="ARBA00022839"/>
    </source>
</evidence>
<proteinExistence type="inferred from homology"/>
<dbReference type="SUPFAM" id="SSF52540">
    <property type="entry name" value="P-loop containing nucleoside triphosphate hydrolases"/>
    <property type="match status" value="2"/>
</dbReference>
<keyword evidence="3 11" id="KW-0227">DNA damage</keyword>
<dbReference type="EMBL" id="BRLH01000002">
    <property type="protein sequence ID" value="GKX55368.1"/>
    <property type="molecule type" value="Genomic_DNA"/>
</dbReference>
<evidence type="ECO:0000313" key="14">
    <source>
        <dbReference type="EMBL" id="GKX55368.1"/>
    </source>
</evidence>
<reference evidence="14" key="1">
    <citation type="submission" date="2022-06" db="EMBL/GenBank/DDBJ databases">
        <title>Draft genome sequences of Leminorella grimontii str. JCM5902.</title>
        <authorList>
            <person name="Wakabayashi Y."/>
            <person name="Kojima K."/>
        </authorList>
    </citation>
    <scope>NUCLEOTIDE SEQUENCE</scope>
    <source>
        <strain evidence="14">JCM 5902</strain>
    </source>
</reference>
<evidence type="ECO:0000256" key="11">
    <source>
        <dbReference type="HAMAP-Rule" id="MF_01487"/>
    </source>
</evidence>
<dbReference type="Gene3D" id="3.40.50.300">
    <property type="entry name" value="P-loop containing nucleotide triphosphate hydrolases"/>
    <property type="match status" value="3"/>
</dbReference>
<evidence type="ECO:0000256" key="8">
    <source>
        <dbReference type="ARBA" id="ARBA00023125"/>
    </source>
</evidence>
<keyword evidence="4 11" id="KW-0378">Hydrolase</keyword>
<dbReference type="EC" id="5.6.2.3" evidence="11"/>